<evidence type="ECO:0000313" key="4">
    <source>
        <dbReference type="Proteomes" id="UP000664795"/>
    </source>
</evidence>
<evidence type="ECO:0000313" key="3">
    <source>
        <dbReference type="EMBL" id="MBO0931677.1"/>
    </source>
</evidence>
<organism evidence="3 4">
    <name type="scientific">Fibrella aquatilis</name>
    <dbReference type="NCBI Taxonomy" id="2817059"/>
    <lineage>
        <taxon>Bacteria</taxon>
        <taxon>Pseudomonadati</taxon>
        <taxon>Bacteroidota</taxon>
        <taxon>Cytophagia</taxon>
        <taxon>Cytophagales</taxon>
        <taxon>Spirosomataceae</taxon>
        <taxon>Fibrella</taxon>
    </lineage>
</organism>
<evidence type="ECO:0000259" key="2">
    <source>
        <dbReference type="Pfam" id="PF13349"/>
    </source>
</evidence>
<gene>
    <name evidence="3" type="ORF">J2I48_11760</name>
</gene>
<dbReference type="EMBL" id="JAFMYU010000008">
    <property type="protein sequence ID" value="MBO0931677.1"/>
    <property type="molecule type" value="Genomic_DNA"/>
</dbReference>
<evidence type="ECO:0000256" key="1">
    <source>
        <dbReference type="SAM" id="SignalP"/>
    </source>
</evidence>
<proteinExistence type="predicted"/>
<dbReference type="Pfam" id="PF13349">
    <property type="entry name" value="DUF4097"/>
    <property type="match status" value="1"/>
</dbReference>
<protein>
    <submittedName>
        <fullName evidence="3">DUF4097 family beta strand repeat protein</fullName>
    </submittedName>
</protein>
<comment type="caution">
    <text evidence="3">The sequence shown here is derived from an EMBL/GenBank/DDBJ whole genome shotgun (WGS) entry which is preliminary data.</text>
</comment>
<feature type="domain" description="DUF4097" evidence="2">
    <location>
        <begin position="127"/>
        <end position="295"/>
    </location>
</feature>
<keyword evidence="1" id="KW-0732">Signal</keyword>
<sequence length="297" mass="31698">MNITRTFCWVGLMAFTHLALASYPDTKPYAVKTFPAKFINRLNVQIEGGGGSVFFVGTSKTANQISVEIYVENNHWQVPLSDEERAQRLNNFVVTVALDPVTPTALLARVAQTKADWREGLNISFRIVVPAAIDTYAKTSGGNVEFTDWQGGRHQAQTSGGNLQLNSFSGNLVGESSGGNINLDDSSGELTLRSSGGTIWLGSIRGNVDVVSGGGNLQGDIAWLDNHVAINTGSGNVQLRLPLKQGLDLDLRGRKVSIPLTNFVGESSTERVLGRLNGGGVRVQVDGGSSGTIQIAR</sequence>
<dbReference type="PANTHER" id="PTHR34094">
    <property type="match status" value="1"/>
</dbReference>
<dbReference type="Proteomes" id="UP000664795">
    <property type="component" value="Unassembled WGS sequence"/>
</dbReference>
<dbReference type="PANTHER" id="PTHR34094:SF1">
    <property type="entry name" value="PROTEIN FAM185A"/>
    <property type="match status" value="1"/>
</dbReference>
<dbReference type="InterPro" id="IPR025164">
    <property type="entry name" value="Toastrack_DUF4097"/>
</dbReference>
<reference evidence="3 4" key="1">
    <citation type="submission" date="2021-03" db="EMBL/GenBank/DDBJ databases">
        <title>Fibrella sp. HMF5036 genome sequencing and assembly.</title>
        <authorList>
            <person name="Kang H."/>
            <person name="Kim H."/>
            <person name="Bae S."/>
            <person name="Joh K."/>
        </authorList>
    </citation>
    <scope>NUCLEOTIDE SEQUENCE [LARGE SCALE GENOMIC DNA]</scope>
    <source>
        <strain evidence="3 4">HMF5036</strain>
    </source>
</reference>
<accession>A0A939G3H5</accession>
<name>A0A939G3H5_9BACT</name>
<feature type="chain" id="PRO_5037795466" evidence="1">
    <location>
        <begin position="22"/>
        <end position="297"/>
    </location>
</feature>
<feature type="signal peptide" evidence="1">
    <location>
        <begin position="1"/>
        <end position="21"/>
    </location>
</feature>
<keyword evidence="4" id="KW-1185">Reference proteome</keyword>
<dbReference type="AlphaFoldDB" id="A0A939G3H5"/>
<dbReference type="RefSeq" id="WP_207335646.1">
    <property type="nucleotide sequence ID" value="NZ_JAFMYU010000008.1"/>
</dbReference>